<dbReference type="SUPFAM" id="SSF52200">
    <property type="entry name" value="Toll/Interleukin receptor TIR domain"/>
    <property type="match status" value="1"/>
</dbReference>
<proteinExistence type="predicted"/>
<dbReference type="Pfam" id="PF13676">
    <property type="entry name" value="TIR_2"/>
    <property type="match status" value="1"/>
</dbReference>
<dbReference type="Proteomes" id="UP000503129">
    <property type="component" value="Chromosome"/>
</dbReference>
<keyword evidence="4" id="KW-1185">Reference proteome</keyword>
<dbReference type="RefSeq" id="WP_169264521.1">
    <property type="nucleotide sequence ID" value="NZ_CAWOXK010000001.1"/>
</dbReference>
<dbReference type="Gene3D" id="3.40.50.10140">
    <property type="entry name" value="Toll/interleukin-1 receptor homology (TIR) domain"/>
    <property type="match status" value="1"/>
</dbReference>
<dbReference type="EMBL" id="CP030118">
    <property type="protein sequence ID" value="QDL10951.1"/>
    <property type="molecule type" value="Genomic_DNA"/>
</dbReference>
<evidence type="ECO:0000313" key="3">
    <source>
        <dbReference type="EMBL" id="QDL10951.1"/>
    </source>
</evidence>
<feature type="transmembrane region" description="Helical" evidence="1">
    <location>
        <begin position="208"/>
        <end position="227"/>
    </location>
</feature>
<dbReference type="AlphaFoldDB" id="A0A856MN71"/>
<keyword evidence="1" id="KW-0472">Membrane</keyword>
<protein>
    <recommendedName>
        <fullName evidence="2">TIR domain-containing protein</fullName>
    </recommendedName>
</protein>
<sequence length="356" mass="40323">MSSTKAIKVFYCCSDSDKDEKLRNELEKHLMILEWQGIITTWDKRMIRAGEEWENEIYTQLMTADIILPLISSDFIASHDNWNILAKLAMERHKARQACVIPIRLRPVDNYWKVAFPNVKALPNDDRSVTDWKPYDRAFKSIAEDIRKVVEQRTGSRFPIQNSLQEIGAGVIPIARIFLNLTSATVNLATATFSSFPRKAKYRRRNRAKLILIAKPIIFIAIASVFLPQLPNLLGIFSLESNSTLNSTQQVTPIGWTEIGLVNNTSKGLIFGDDLLQTADNQIIDNLLVPAPGGVVTIKRKVDLREKKSSSSSLLYELQPGEKLKIIKLDLLEETSPNSPHRQVWAQVGRCNQTCH</sequence>
<reference evidence="3 4" key="1">
    <citation type="submission" date="2018-06" db="EMBL/GenBank/DDBJ databases">
        <title>Comparative genomics of Brasilonema spp. strains.</title>
        <authorList>
            <person name="Alvarenga D.O."/>
            <person name="Fiore M.F."/>
            <person name="Varani A.M."/>
        </authorList>
    </citation>
    <scope>NUCLEOTIDE SEQUENCE [LARGE SCALE GENOMIC DNA]</scope>
    <source>
        <strain evidence="3 4">CENA114</strain>
    </source>
</reference>
<gene>
    <name evidence="3" type="ORF">DP114_26310</name>
</gene>
<keyword evidence="1" id="KW-0812">Transmembrane</keyword>
<evidence type="ECO:0000313" key="4">
    <source>
        <dbReference type="Proteomes" id="UP000503129"/>
    </source>
</evidence>
<accession>A0A856MN71</accession>
<evidence type="ECO:0000256" key="1">
    <source>
        <dbReference type="SAM" id="Phobius"/>
    </source>
</evidence>
<name>A0A856MN71_9CYAN</name>
<dbReference type="GO" id="GO:0007165">
    <property type="term" value="P:signal transduction"/>
    <property type="evidence" value="ECO:0007669"/>
    <property type="project" value="InterPro"/>
</dbReference>
<keyword evidence="1" id="KW-1133">Transmembrane helix</keyword>
<feature type="domain" description="TIR" evidence="2">
    <location>
        <begin position="5"/>
        <end position="150"/>
    </location>
</feature>
<dbReference type="InterPro" id="IPR000157">
    <property type="entry name" value="TIR_dom"/>
</dbReference>
<organism evidence="3 4">
    <name type="scientific">Brasilonema sennae CENA114</name>
    <dbReference type="NCBI Taxonomy" id="415709"/>
    <lineage>
        <taxon>Bacteria</taxon>
        <taxon>Bacillati</taxon>
        <taxon>Cyanobacteriota</taxon>
        <taxon>Cyanophyceae</taxon>
        <taxon>Nostocales</taxon>
        <taxon>Scytonemataceae</taxon>
        <taxon>Brasilonema</taxon>
        <taxon>Bromeliae group (in: Brasilonema)</taxon>
    </lineage>
</organism>
<dbReference type="PROSITE" id="PS50104">
    <property type="entry name" value="TIR"/>
    <property type="match status" value="1"/>
</dbReference>
<evidence type="ECO:0000259" key="2">
    <source>
        <dbReference type="PROSITE" id="PS50104"/>
    </source>
</evidence>
<dbReference type="KEGG" id="bsen:DP114_26310"/>
<dbReference type="InterPro" id="IPR035897">
    <property type="entry name" value="Toll_tir_struct_dom_sf"/>
</dbReference>